<accession>A0A497XI97</accession>
<dbReference type="Pfam" id="PF13489">
    <property type="entry name" value="Methyltransf_23"/>
    <property type="match status" value="1"/>
</dbReference>
<dbReference type="SUPFAM" id="SSF53335">
    <property type="entry name" value="S-adenosyl-L-methionine-dependent methyltransferases"/>
    <property type="match status" value="1"/>
</dbReference>
<dbReference type="PANTHER" id="PTHR43861">
    <property type="entry name" value="TRANS-ACONITATE 2-METHYLTRANSFERASE-RELATED"/>
    <property type="match status" value="1"/>
</dbReference>
<dbReference type="Proteomes" id="UP000268908">
    <property type="component" value="Unassembled WGS sequence"/>
</dbReference>
<protein>
    <submittedName>
        <fullName evidence="1">2-polyprenyl-6-hydroxyphenyl methylase/3-demethylubiquinone-9 3-methyltransferase</fullName>
    </submittedName>
</protein>
<keyword evidence="1" id="KW-0808">Transferase</keyword>
<dbReference type="Gene3D" id="3.40.50.150">
    <property type="entry name" value="Vaccinia Virus protein VP39"/>
    <property type="match status" value="1"/>
</dbReference>
<dbReference type="EMBL" id="RCCI01000004">
    <property type="protein sequence ID" value="RLJ67602.1"/>
    <property type="molecule type" value="Genomic_DNA"/>
</dbReference>
<name>A0A497XI97_9PROT</name>
<evidence type="ECO:0000313" key="2">
    <source>
        <dbReference type="Proteomes" id="UP000268908"/>
    </source>
</evidence>
<gene>
    <name evidence="1" type="ORF">DFR35_0149</name>
</gene>
<dbReference type="InterPro" id="IPR029063">
    <property type="entry name" value="SAM-dependent_MTases_sf"/>
</dbReference>
<sequence>MKVATVSEARISDREKQLQRLLRQGLLSRDAIEGKVVLDWECGDAAFAVAFSRLGASKVYAIDSWVKFDDEYVDQLTQLNVVAQNISIREFSSVATAKADLIFANTVTEHLQDLPSAFQNVFGLLKPNGYFFCSHDNYYHPSGSHDHGFVKTHQDRIEILSSACWTLPTKCEASKQHRDELRRARPFQWTSDNDSQCDPSNCAACPYYLRSQPWAHIRFQKDFRRIFPKSMNIGGSLNKITPFQLRQLFVEAGFVIRTENRSRTDVIPPPEVLQADPTLTPELLQTWMVKITAQRSR</sequence>
<dbReference type="RefSeq" id="WP_121239581.1">
    <property type="nucleotide sequence ID" value="NZ_RCCI01000004.1"/>
</dbReference>
<dbReference type="AlphaFoldDB" id="A0A497XI97"/>
<reference evidence="1 2" key="1">
    <citation type="submission" date="2018-10" db="EMBL/GenBank/DDBJ databases">
        <title>Genomic Encyclopedia of Type Strains, Phase IV (KMG-IV): sequencing the most valuable type-strain genomes for metagenomic binning, comparative biology and taxonomic classification.</title>
        <authorList>
            <person name="Goeker M."/>
        </authorList>
    </citation>
    <scope>NUCLEOTIDE SEQUENCE [LARGE SCALE GENOMIC DNA]</scope>
    <source>
        <strain evidence="1 2">DSM 26916</strain>
    </source>
</reference>
<dbReference type="OrthoDB" id="7657751at2"/>
<keyword evidence="1" id="KW-0830">Ubiquinone</keyword>
<evidence type="ECO:0000313" key="1">
    <source>
        <dbReference type="EMBL" id="RLJ67602.1"/>
    </source>
</evidence>
<dbReference type="CDD" id="cd02440">
    <property type="entry name" value="AdoMet_MTases"/>
    <property type="match status" value="1"/>
</dbReference>
<proteinExistence type="predicted"/>
<dbReference type="GO" id="GO:0008168">
    <property type="term" value="F:methyltransferase activity"/>
    <property type="evidence" value="ECO:0007669"/>
    <property type="project" value="UniProtKB-KW"/>
</dbReference>
<comment type="caution">
    <text evidence="1">The sequence shown here is derived from an EMBL/GenBank/DDBJ whole genome shotgun (WGS) entry which is preliminary data.</text>
</comment>
<keyword evidence="1" id="KW-0489">Methyltransferase</keyword>
<keyword evidence="2" id="KW-1185">Reference proteome</keyword>
<dbReference type="GO" id="GO:0032259">
    <property type="term" value="P:methylation"/>
    <property type="evidence" value="ECO:0007669"/>
    <property type="project" value="UniProtKB-KW"/>
</dbReference>
<organism evidence="1 2">
    <name type="scientific">Sulfurisoma sediminicola</name>
    <dbReference type="NCBI Taxonomy" id="1381557"/>
    <lineage>
        <taxon>Bacteria</taxon>
        <taxon>Pseudomonadati</taxon>
        <taxon>Pseudomonadota</taxon>
        <taxon>Betaproteobacteria</taxon>
        <taxon>Nitrosomonadales</taxon>
        <taxon>Sterolibacteriaceae</taxon>
        <taxon>Sulfurisoma</taxon>
    </lineage>
</organism>